<accession>A0A9X2KN46</accession>
<proteinExistence type="predicted"/>
<evidence type="ECO:0000313" key="2">
    <source>
        <dbReference type="EMBL" id="MCP3729283.1"/>
    </source>
</evidence>
<protein>
    <submittedName>
        <fullName evidence="2">Uncharacterized protein</fullName>
    </submittedName>
</protein>
<keyword evidence="1" id="KW-0812">Transmembrane</keyword>
<keyword evidence="1" id="KW-1133">Transmembrane helix</keyword>
<organism evidence="2 3">
    <name type="scientific">Sphingomonas tagetis</name>
    <dbReference type="NCBI Taxonomy" id="2949092"/>
    <lineage>
        <taxon>Bacteria</taxon>
        <taxon>Pseudomonadati</taxon>
        <taxon>Pseudomonadota</taxon>
        <taxon>Alphaproteobacteria</taxon>
        <taxon>Sphingomonadales</taxon>
        <taxon>Sphingomonadaceae</taxon>
        <taxon>Sphingomonas</taxon>
    </lineage>
</organism>
<keyword evidence="3" id="KW-1185">Reference proteome</keyword>
<reference evidence="2" key="1">
    <citation type="submission" date="2022-05" db="EMBL/GenBank/DDBJ databases">
        <title>Sphingomonas sp. strain MG17 Genome sequencing and assembly.</title>
        <authorList>
            <person name="Kim I."/>
        </authorList>
    </citation>
    <scope>NUCLEOTIDE SEQUENCE</scope>
    <source>
        <strain evidence="2">MG17</strain>
    </source>
</reference>
<feature type="transmembrane region" description="Helical" evidence="1">
    <location>
        <begin position="31"/>
        <end position="53"/>
    </location>
</feature>
<evidence type="ECO:0000256" key="1">
    <source>
        <dbReference type="SAM" id="Phobius"/>
    </source>
</evidence>
<evidence type="ECO:0000313" key="3">
    <source>
        <dbReference type="Proteomes" id="UP001139451"/>
    </source>
</evidence>
<name>A0A9X2KN46_9SPHN</name>
<sequence length="54" mass="5696">MTGSPLTPEQQLLVREIASEEAAAVAAYPSILAVIALVGVTLMAILLVAQWVFE</sequence>
<gene>
    <name evidence="2" type="ORF">M9978_02480</name>
</gene>
<dbReference type="AlphaFoldDB" id="A0A9X2KN46"/>
<dbReference type="RefSeq" id="WP_254291262.1">
    <property type="nucleotide sequence ID" value="NZ_JAMLDX010000001.1"/>
</dbReference>
<dbReference type="EMBL" id="JAMLDX010000001">
    <property type="protein sequence ID" value="MCP3729283.1"/>
    <property type="molecule type" value="Genomic_DNA"/>
</dbReference>
<keyword evidence="1" id="KW-0472">Membrane</keyword>
<dbReference type="Proteomes" id="UP001139451">
    <property type="component" value="Unassembled WGS sequence"/>
</dbReference>
<comment type="caution">
    <text evidence="2">The sequence shown here is derived from an EMBL/GenBank/DDBJ whole genome shotgun (WGS) entry which is preliminary data.</text>
</comment>